<keyword evidence="5 9" id="KW-0472">Membrane</keyword>
<evidence type="ECO:0000256" key="1">
    <source>
        <dbReference type="ARBA" id="ARBA00004479"/>
    </source>
</evidence>
<dbReference type="SMART" id="SM00407">
    <property type="entry name" value="IGc1"/>
    <property type="match status" value="1"/>
</dbReference>
<dbReference type="Gene3D" id="2.60.40.10">
    <property type="entry name" value="Immunoglobulins"/>
    <property type="match status" value="1"/>
</dbReference>
<dbReference type="SUPFAM" id="SSF54452">
    <property type="entry name" value="MHC antigen-recognition domain"/>
    <property type="match status" value="1"/>
</dbReference>
<dbReference type="EMBL" id="AGTP01099992">
    <property type="status" value="NOT_ANNOTATED_CDS"/>
    <property type="molecule type" value="Genomic_DNA"/>
</dbReference>
<proteinExistence type="predicted"/>
<dbReference type="OrthoDB" id="9449998at2759"/>
<dbReference type="Ensembl" id="ENSSTOT00000028104.2">
    <property type="protein sequence ID" value="ENSSTOP00000022299.2"/>
    <property type="gene ID" value="ENSSTOG00000026935.2"/>
</dbReference>
<evidence type="ECO:0000256" key="6">
    <source>
        <dbReference type="ARBA" id="ARBA00023157"/>
    </source>
</evidence>
<dbReference type="Pfam" id="PF07654">
    <property type="entry name" value="C1-set"/>
    <property type="match status" value="1"/>
</dbReference>
<dbReference type="GeneTree" id="ENSGT01150000286995"/>
<dbReference type="KEGG" id="iti:101956127"/>
<evidence type="ECO:0000256" key="3">
    <source>
        <dbReference type="ARBA" id="ARBA00022729"/>
    </source>
</evidence>
<keyword evidence="2 9" id="KW-0812">Transmembrane</keyword>
<dbReference type="Proteomes" id="UP000005215">
    <property type="component" value="Unassembled WGS sequence"/>
</dbReference>
<evidence type="ECO:0000259" key="10">
    <source>
        <dbReference type="PROSITE" id="PS50835"/>
    </source>
</evidence>
<dbReference type="InterPro" id="IPR037055">
    <property type="entry name" value="MHC_I-like_Ag-recog_sf"/>
</dbReference>
<dbReference type="GO" id="GO:0006955">
    <property type="term" value="P:immune response"/>
    <property type="evidence" value="ECO:0007669"/>
    <property type="project" value="TreeGrafter"/>
</dbReference>
<dbReference type="STRING" id="43179.ENSSTOP00000022299"/>
<feature type="region of interest" description="Disordered" evidence="8">
    <location>
        <begin position="230"/>
        <end position="256"/>
    </location>
</feature>
<dbReference type="GeneID" id="101956127"/>
<keyword evidence="4 9" id="KW-1133">Transmembrane helix</keyword>
<accession>I3NE83</accession>
<dbReference type="GO" id="GO:0005615">
    <property type="term" value="C:extracellular space"/>
    <property type="evidence" value="ECO:0007669"/>
    <property type="project" value="TreeGrafter"/>
</dbReference>
<evidence type="ECO:0000256" key="8">
    <source>
        <dbReference type="SAM" id="MobiDB-lite"/>
    </source>
</evidence>
<dbReference type="HOGENOM" id="CLU_047501_4_0_1"/>
<dbReference type="PANTHER" id="PTHR16675:SF154">
    <property type="entry name" value="MHC CLASS I POLYPEPTIDE-RELATED SEQUENCE A-RELATED"/>
    <property type="match status" value="1"/>
</dbReference>
<dbReference type="InterPro" id="IPR003006">
    <property type="entry name" value="Ig/MHC_CS"/>
</dbReference>
<name>I3NE83_ICTTR</name>
<gene>
    <name evidence="11" type="primary">LOC101956127</name>
</gene>
<dbReference type="InterPro" id="IPR050208">
    <property type="entry name" value="MHC_class-I_related"/>
</dbReference>
<evidence type="ECO:0000256" key="2">
    <source>
        <dbReference type="ARBA" id="ARBA00022692"/>
    </source>
</evidence>
<sequence>MIHYDGEPFLSYHPEMRSLRVEPSSAQTLAMEVKNSWDADGIQSKDIWAQVQGELCGKLWTYQVFWKGSSLSPGASAQGTLLSPTVNVTCGETSEDTINVTCWACGFYPQNISVTWLQDGELLSQDTQDSVDIFPFGNGTYQTWLSTRIPQGQEQRFSCHVVHIGKNTTVSVSCGVGLRKEWPIFLSVAVLLIMTVMILVCVYYYKKNKTPSAAEASEQVSLQVLDGLQRPPSDHAGSTQLGCQPLLRAPKASQGA</sequence>
<keyword evidence="3" id="KW-0732">Signal</keyword>
<keyword evidence="6" id="KW-1015">Disulfide bond</keyword>
<evidence type="ECO:0000313" key="12">
    <source>
        <dbReference type="Proteomes" id="UP000005215"/>
    </source>
</evidence>
<dbReference type="AlphaFoldDB" id="I3NE83"/>
<feature type="transmembrane region" description="Helical" evidence="9">
    <location>
        <begin position="182"/>
        <end position="205"/>
    </location>
</feature>
<organism evidence="11 12">
    <name type="scientific">Ictidomys tridecemlineatus</name>
    <name type="common">Thirteen-lined ground squirrel</name>
    <name type="synonym">Spermophilus tridecemlineatus</name>
    <dbReference type="NCBI Taxonomy" id="43179"/>
    <lineage>
        <taxon>Eukaryota</taxon>
        <taxon>Metazoa</taxon>
        <taxon>Chordata</taxon>
        <taxon>Craniata</taxon>
        <taxon>Vertebrata</taxon>
        <taxon>Euteleostomi</taxon>
        <taxon>Mammalia</taxon>
        <taxon>Eutheria</taxon>
        <taxon>Euarchontoglires</taxon>
        <taxon>Glires</taxon>
        <taxon>Rodentia</taxon>
        <taxon>Sciuromorpha</taxon>
        <taxon>Sciuridae</taxon>
        <taxon>Xerinae</taxon>
        <taxon>Marmotini</taxon>
        <taxon>Ictidomys</taxon>
    </lineage>
</organism>
<keyword evidence="12" id="KW-1185">Reference proteome</keyword>
<accession>I3ND52</accession>
<dbReference type="GO" id="GO:0009897">
    <property type="term" value="C:external side of plasma membrane"/>
    <property type="evidence" value="ECO:0007669"/>
    <property type="project" value="TreeGrafter"/>
</dbReference>
<dbReference type="PROSITE" id="PS00290">
    <property type="entry name" value="IG_MHC"/>
    <property type="match status" value="1"/>
</dbReference>
<dbReference type="Gene3D" id="3.30.500.10">
    <property type="entry name" value="MHC class I-like antigen recognition-like"/>
    <property type="match status" value="1"/>
</dbReference>
<reference evidence="11" key="2">
    <citation type="submission" date="2025-05" db="UniProtKB">
        <authorList>
            <consortium name="Ensembl"/>
        </authorList>
    </citation>
    <scope>IDENTIFICATION</scope>
</reference>
<dbReference type="InterPro" id="IPR003597">
    <property type="entry name" value="Ig_C1-set"/>
</dbReference>
<dbReference type="InterPro" id="IPR011162">
    <property type="entry name" value="MHC_I/II-like_Ag-recog"/>
</dbReference>
<dbReference type="Ensembl" id="ENSSTOT00000024957.2">
    <property type="protein sequence ID" value="ENSSTOP00000022680.2"/>
    <property type="gene ID" value="ENSSTOG00000026935.2"/>
</dbReference>
<feature type="domain" description="Ig-like" evidence="10">
    <location>
        <begin position="73"/>
        <end position="173"/>
    </location>
</feature>
<dbReference type="FunFam" id="2.60.40.10:FF:000204">
    <property type="entry name" value="Major histocompatibility complex, class I-related protein"/>
    <property type="match status" value="1"/>
</dbReference>
<dbReference type="PROSITE" id="PS50835">
    <property type="entry name" value="IG_LIKE"/>
    <property type="match status" value="1"/>
</dbReference>
<evidence type="ECO:0000256" key="4">
    <source>
        <dbReference type="ARBA" id="ARBA00022989"/>
    </source>
</evidence>
<reference evidence="12" key="1">
    <citation type="submission" date="2011-11" db="EMBL/GenBank/DDBJ databases">
        <title>The Draft Genome of Spermophilus tridecemlineatus.</title>
        <authorList>
            <consortium name="The Broad Institute Genome Assembly &amp; Analysis Group"/>
            <consortium name="Computational R&amp;D Group"/>
            <consortium name="and Sequencing Platform"/>
            <person name="Di Palma F."/>
            <person name="Alfoldi J."/>
            <person name="Johnson J."/>
            <person name="Berlin A."/>
            <person name="Gnerre S."/>
            <person name="Jaffe D."/>
            <person name="MacCallum I."/>
            <person name="Young S."/>
            <person name="Walker B.J."/>
            <person name="Lindblad-Toh K."/>
        </authorList>
    </citation>
    <scope>NUCLEOTIDE SEQUENCE [LARGE SCALE GENOMIC DNA]</scope>
</reference>
<dbReference type="InterPro" id="IPR013783">
    <property type="entry name" value="Ig-like_fold"/>
</dbReference>
<dbReference type="RefSeq" id="XP_040138271.1">
    <property type="nucleotide sequence ID" value="XM_040282337.1"/>
</dbReference>
<evidence type="ECO:0000256" key="9">
    <source>
        <dbReference type="SAM" id="Phobius"/>
    </source>
</evidence>
<protein>
    <submittedName>
        <fullName evidence="11">MHC class I polypeptide-related sequence B-like</fullName>
    </submittedName>
</protein>
<keyword evidence="7" id="KW-0325">Glycoprotein</keyword>
<dbReference type="PANTHER" id="PTHR16675">
    <property type="entry name" value="MHC CLASS I-RELATED"/>
    <property type="match status" value="1"/>
</dbReference>
<evidence type="ECO:0000256" key="5">
    <source>
        <dbReference type="ARBA" id="ARBA00023136"/>
    </source>
</evidence>
<evidence type="ECO:0000256" key="7">
    <source>
        <dbReference type="ARBA" id="ARBA00023180"/>
    </source>
</evidence>
<evidence type="ECO:0000313" key="11">
    <source>
        <dbReference type="Ensembl" id="ENSSTOP00000022680.2"/>
    </source>
</evidence>
<comment type="subcellular location">
    <subcellularLocation>
        <location evidence="1">Membrane</location>
        <topology evidence="1">Single-pass type I membrane protein</topology>
    </subcellularLocation>
</comment>
<dbReference type="InterPro" id="IPR007110">
    <property type="entry name" value="Ig-like_dom"/>
</dbReference>
<dbReference type="RefSeq" id="XP_040138270.1">
    <property type="nucleotide sequence ID" value="XM_040282336.1"/>
</dbReference>
<dbReference type="SUPFAM" id="SSF48726">
    <property type="entry name" value="Immunoglobulin"/>
    <property type="match status" value="1"/>
</dbReference>
<dbReference type="InterPro" id="IPR036179">
    <property type="entry name" value="Ig-like_dom_sf"/>
</dbReference>